<protein>
    <recommendedName>
        <fullName evidence="4">phosphoglycolate phosphatase</fullName>
        <ecNumber evidence="4">3.1.3.18</ecNumber>
    </recommendedName>
</protein>
<dbReference type="InterPro" id="IPR050155">
    <property type="entry name" value="HAD-like_hydrolase_sf"/>
</dbReference>
<dbReference type="SUPFAM" id="SSF56784">
    <property type="entry name" value="HAD-like"/>
    <property type="match status" value="1"/>
</dbReference>
<dbReference type="RefSeq" id="WP_109262977.1">
    <property type="nucleotide sequence ID" value="NZ_QEWP01000002.1"/>
</dbReference>
<dbReference type="SFLD" id="SFLDS00003">
    <property type="entry name" value="Haloacid_Dehalogenase"/>
    <property type="match status" value="1"/>
</dbReference>
<accession>A0A2U2BC08</accession>
<comment type="catalytic activity">
    <reaction evidence="1">
        <text>2-phosphoglycolate + H2O = glycolate + phosphate</text>
        <dbReference type="Rhea" id="RHEA:14369"/>
        <dbReference type="ChEBI" id="CHEBI:15377"/>
        <dbReference type="ChEBI" id="CHEBI:29805"/>
        <dbReference type="ChEBI" id="CHEBI:43474"/>
        <dbReference type="ChEBI" id="CHEBI:58033"/>
        <dbReference type="EC" id="3.1.3.18"/>
    </reaction>
</comment>
<dbReference type="InterPro" id="IPR041492">
    <property type="entry name" value="HAD_2"/>
</dbReference>
<dbReference type="GO" id="GO:0008967">
    <property type="term" value="F:phosphoglycolate phosphatase activity"/>
    <property type="evidence" value="ECO:0007669"/>
    <property type="project" value="UniProtKB-EC"/>
</dbReference>
<dbReference type="OrthoDB" id="9792518at2"/>
<evidence type="ECO:0000256" key="2">
    <source>
        <dbReference type="ARBA" id="ARBA00004818"/>
    </source>
</evidence>
<organism evidence="5 6">
    <name type="scientific">Marinilabilia rubra</name>
    <dbReference type="NCBI Taxonomy" id="2162893"/>
    <lineage>
        <taxon>Bacteria</taxon>
        <taxon>Pseudomonadati</taxon>
        <taxon>Bacteroidota</taxon>
        <taxon>Bacteroidia</taxon>
        <taxon>Marinilabiliales</taxon>
        <taxon>Marinilabiliaceae</taxon>
        <taxon>Marinilabilia</taxon>
    </lineage>
</organism>
<comment type="similarity">
    <text evidence="3">Belongs to the HAD-like hydrolase superfamily. CbbY/CbbZ/Gph/YieH family.</text>
</comment>
<comment type="pathway">
    <text evidence="2">Organic acid metabolism; glycolate biosynthesis; glycolate from 2-phosphoglycolate: step 1/1.</text>
</comment>
<dbReference type="SFLD" id="SFLDG01129">
    <property type="entry name" value="C1.5:_HAD__Beta-PGM__Phosphata"/>
    <property type="match status" value="1"/>
</dbReference>
<dbReference type="NCBIfam" id="TIGR01549">
    <property type="entry name" value="HAD-SF-IA-v1"/>
    <property type="match status" value="1"/>
</dbReference>
<evidence type="ECO:0000256" key="4">
    <source>
        <dbReference type="ARBA" id="ARBA00013078"/>
    </source>
</evidence>
<dbReference type="InterPro" id="IPR006439">
    <property type="entry name" value="HAD-SF_hydro_IA"/>
</dbReference>
<dbReference type="Proteomes" id="UP000244956">
    <property type="component" value="Unassembled WGS sequence"/>
</dbReference>
<comment type="caution">
    <text evidence="5">The sequence shown here is derived from an EMBL/GenBank/DDBJ whole genome shotgun (WGS) entry which is preliminary data.</text>
</comment>
<evidence type="ECO:0000313" key="6">
    <source>
        <dbReference type="Proteomes" id="UP000244956"/>
    </source>
</evidence>
<gene>
    <name evidence="5" type="ORF">DDZ16_03120</name>
</gene>
<evidence type="ECO:0000313" key="5">
    <source>
        <dbReference type="EMBL" id="PWE00605.1"/>
    </source>
</evidence>
<dbReference type="InterPro" id="IPR023198">
    <property type="entry name" value="PGP-like_dom2"/>
</dbReference>
<name>A0A2U2BC08_9BACT</name>
<proteinExistence type="inferred from homology"/>
<dbReference type="AlphaFoldDB" id="A0A2U2BC08"/>
<dbReference type="Pfam" id="PF13419">
    <property type="entry name" value="HAD_2"/>
    <property type="match status" value="1"/>
</dbReference>
<dbReference type="GO" id="GO:0006281">
    <property type="term" value="P:DNA repair"/>
    <property type="evidence" value="ECO:0007669"/>
    <property type="project" value="TreeGrafter"/>
</dbReference>
<dbReference type="EC" id="3.1.3.18" evidence="4"/>
<dbReference type="PANTHER" id="PTHR43434:SF1">
    <property type="entry name" value="PHOSPHOGLYCOLATE PHOSPHATASE"/>
    <property type="match status" value="1"/>
</dbReference>
<dbReference type="InterPro" id="IPR036412">
    <property type="entry name" value="HAD-like_sf"/>
</dbReference>
<dbReference type="PANTHER" id="PTHR43434">
    <property type="entry name" value="PHOSPHOGLYCOLATE PHOSPHATASE"/>
    <property type="match status" value="1"/>
</dbReference>
<dbReference type="Gene3D" id="3.40.50.1000">
    <property type="entry name" value="HAD superfamily/HAD-like"/>
    <property type="match status" value="1"/>
</dbReference>
<dbReference type="Gene3D" id="1.10.150.240">
    <property type="entry name" value="Putative phosphatase, domain 2"/>
    <property type="match status" value="1"/>
</dbReference>
<dbReference type="EMBL" id="QEWP01000002">
    <property type="protein sequence ID" value="PWE00605.1"/>
    <property type="molecule type" value="Genomic_DNA"/>
</dbReference>
<evidence type="ECO:0000256" key="1">
    <source>
        <dbReference type="ARBA" id="ARBA00000830"/>
    </source>
</evidence>
<dbReference type="InterPro" id="IPR023214">
    <property type="entry name" value="HAD_sf"/>
</dbReference>
<reference evidence="5 6" key="1">
    <citation type="submission" date="2018-05" db="EMBL/GenBank/DDBJ databases">
        <title>Marinilabilia rubrum sp. nov., isolated from saltern sediment.</title>
        <authorList>
            <person name="Zhang R."/>
        </authorList>
    </citation>
    <scope>NUCLEOTIDE SEQUENCE [LARGE SCALE GENOMIC DNA]</scope>
    <source>
        <strain evidence="5 6">WTE16</strain>
    </source>
</reference>
<evidence type="ECO:0000256" key="3">
    <source>
        <dbReference type="ARBA" id="ARBA00006171"/>
    </source>
</evidence>
<sequence length="211" mass="24775">MEEFDSFIFDLDGTLWDSVDVYIKGWNNIFLRENIPIRFDRRYFERMVGWNPSDFLRAVLPDYSQQYRERLYCEASEEQLRLYDTSKAFIYPGVIEGLKLLNRSYRLFIVSNCSKGIIEKFFQQTNTGYCFTGNISHGDNGLSKSENIKYIVNKHNLKKTVYVGDTVSDKTQSELANVDFIWVSYGFGFVQDYEKMVNCFSELVSLCQIRS</sequence>
<keyword evidence="6" id="KW-1185">Reference proteome</keyword>